<dbReference type="PANTHER" id="PTHR15460">
    <property type="entry name" value="PEROXISOMAL MEMBRANE PROTEIN 4"/>
    <property type="match status" value="1"/>
</dbReference>
<evidence type="ECO:0000313" key="2">
    <source>
        <dbReference type="Proteomes" id="UP000663861"/>
    </source>
</evidence>
<dbReference type="Pfam" id="PF02466">
    <property type="entry name" value="Tim17"/>
    <property type="match status" value="1"/>
</dbReference>
<dbReference type="GO" id="GO:0005778">
    <property type="term" value="C:peroxisomal membrane"/>
    <property type="evidence" value="ECO:0007669"/>
    <property type="project" value="TreeGrafter"/>
</dbReference>
<dbReference type="AlphaFoldDB" id="A0A8H3ADM7"/>
<protein>
    <recommendedName>
        <fullName evidence="3">Peroxisomal membrane protein 4</fullName>
    </recommendedName>
</protein>
<evidence type="ECO:0008006" key="3">
    <source>
        <dbReference type="Google" id="ProtNLM"/>
    </source>
</evidence>
<dbReference type="PANTHER" id="PTHR15460:SF3">
    <property type="entry name" value="PEROXISOMAL MEMBRANE PROTEIN 4"/>
    <property type="match status" value="1"/>
</dbReference>
<organism evidence="1 2">
    <name type="scientific">Rhizoctonia solani</name>
    <dbReference type="NCBI Taxonomy" id="456999"/>
    <lineage>
        <taxon>Eukaryota</taxon>
        <taxon>Fungi</taxon>
        <taxon>Dikarya</taxon>
        <taxon>Basidiomycota</taxon>
        <taxon>Agaricomycotina</taxon>
        <taxon>Agaricomycetes</taxon>
        <taxon>Cantharellales</taxon>
        <taxon>Ceratobasidiaceae</taxon>
        <taxon>Rhizoctonia</taxon>
    </lineage>
</organism>
<reference evidence="1" key="1">
    <citation type="submission" date="2021-01" db="EMBL/GenBank/DDBJ databases">
        <authorList>
            <person name="Kaushik A."/>
        </authorList>
    </citation>
    <scope>NUCLEOTIDE SEQUENCE</scope>
    <source>
        <strain evidence="1">AG4-RS23</strain>
    </source>
</reference>
<evidence type="ECO:0000313" key="1">
    <source>
        <dbReference type="EMBL" id="CAE6415923.1"/>
    </source>
</evidence>
<dbReference type="EMBL" id="CAJMWY010000103">
    <property type="protein sequence ID" value="CAE6415923.1"/>
    <property type="molecule type" value="Genomic_DNA"/>
</dbReference>
<accession>A0A8H3ADM7</accession>
<comment type="caution">
    <text evidence="1">The sequence shown here is derived from an EMBL/GenBank/DDBJ whole genome shotgun (WGS) entry which is preliminary data.</text>
</comment>
<proteinExistence type="predicted"/>
<sequence>MSSLEAIIRDPRFRDYLAILKGARNGFVYGVKIRFPHALLMAILFGRGDWSQRARAIFKATKQHATNLAKFVTIYKTLLLIQRRANGGKEKSADSFLAGLIGGYVVFGDRTAINEQIVLYVCSRVVASFCADSFLAGLIGGYVVFGDRTAINEQIVLYVCSRVVASFIPRAFPSPPHNPNGDVLTPARSIPPDSRIFSVFAALSWGAVMWLFKYRPETLQPGMANSMQYLYRDSEAWSSLKTLLWHNK</sequence>
<name>A0A8H3ADM7_9AGAM</name>
<dbReference type="Proteomes" id="UP000663861">
    <property type="component" value="Unassembled WGS sequence"/>
</dbReference>
<dbReference type="InterPro" id="IPR019531">
    <property type="entry name" value="Pmp4"/>
</dbReference>
<dbReference type="PIRSF" id="PIRSF013674">
    <property type="entry name" value="PXMP4"/>
    <property type="match status" value="1"/>
</dbReference>
<gene>
    <name evidence="1" type="ORF">RDB_LOCUS7029</name>
</gene>